<dbReference type="eggNOG" id="COG0286">
    <property type="taxonomic scope" value="Bacteria"/>
</dbReference>
<dbReference type="EMBL" id="JGZP01000010">
    <property type="protein sequence ID" value="KFI98050.1"/>
    <property type="molecule type" value="Genomic_DNA"/>
</dbReference>
<sequence length="704" mass="79869">MTDGNDEPREATPAAVANVDVKRQVDAVFSIANNLRGTYQPDKYRDVIIPMTILRRLECALADTRDRVSDLVEQDADTPYKVLCNVSGHSFYNTSRWTLGKLVAEPASLHRNLVTYIDAFSPNIKEIFTDLEFDKEIKKMHAGSKLTGVVRKFSELDLDPKTVNNVAMGYMFEEIIRRFSENAEAGDHYTPREVVRLITRLALAEGCDDFRRKGRNINVGDFACGTGGMLSCAKEQLDEVCPKANIYLFGQEVIPDTHAICLADMLIKGQKGENIRHADTMKEDCFPDERMQLILMNPPFGTPWGGKDAGDGVEAAVTAEHKRLDSRFPAGLPAKSDMQLLFMQHALYKLDDDGRACIISNGSPLFSGGTSSGESQIRRWMLENDYVEAIVGLPGDLFYNTGIGIYVWVLSKHKAPKRKGVVQLIDATGMWEKMRRSMGNKRKYISDGQIDAIVRLYQSFEENDHSHILPCEEFLYKEYAIYQPMRRSYQITEERIRGLIAGKLRDDFHNPAKLEELESIDEADLTAKQRGDLEALRKAETVFDELVTALRANLMDEKTLDWKGFAKRIKAMVADLPDYKTKVTAAQRKSIADKVIDAMSMRDEEAPLREKRDGSIEYDPATKDVEIVKLSEDVESYCEREVYPYVKEAKWFDEETDKAVKTGAEIPFSRYFYHYEEPESSDALLDEFMALERRLDAELKELGA</sequence>
<dbReference type="RefSeq" id="WP_051922835.1">
    <property type="nucleotide sequence ID" value="NZ_JGZP01000010.1"/>
</dbReference>
<feature type="domain" description="N6 adenine-specific DNA methyltransferase N-terminal" evidence="8">
    <location>
        <begin position="27"/>
        <end position="153"/>
    </location>
</feature>
<evidence type="ECO:0000256" key="5">
    <source>
        <dbReference type="ARBA" id="ARBA00022747"/>
    </source>
</evidence>
<dbReference type="GO" id="GO:0009307">
    <property type="term" value="P:DNA restriction-modification system"/>
    <property type="evidence" value="ECO:0007669"/>
    <property type="project" value="UniProtKB-KW"/>
</dbReference>
<evidence type="ECO:0000256" key="6">
    <source>
        <dbReference type="ARBA" id="ARBA00047942"/>
    </source>
</evidence>
<dbReference type="PRINTS" id="PR00507">
    <property type="entry name" value="N12N6MTFRASE"/>
</dbReference>
<keyword evidence="10" id="KW-1185">Reference proteome</keyword>
<evidence type="ECO:0000256" key="1">
    <source>
        <dbReference type="ARBA" id="ARBA00011900"/>
    </source>
</evidence>
<evidence type="ECO:0000313" key="10">
    <source>
        <dbReference type="Proteomes" id="UP000029004"/>
    </source>
</evidence>
<dbReference type="Gene3D" id="3.40.50.150">
    <property type="entry name" value="Vaccinia Virus protein VP39"/>
    <property type="match status" value="1"/>
</dbReference>
<dbReference type="InterPro" id="IPR003356">
    <property type="entry name" value="DNA_methylase_A-5"/>
</dbReference>
<dbReference type="Pfam" id="PF12161">
    <property type="entry name" value="HsdM_N"/>
    <property type="match status" value="1"/>
</dbReference>
<keyword evidence="3 9" id="KW-0808">Transferase</keyword>
<organism evidence="9 10">
    <name type="scientific">Bifidobacterium stellenboschense</name>
    <dbReference type="NCBI Taxonomy" id="762211"/>
    <lineage>
        <taxon>Bacteria</taxon>
        <taxon>Bacillati</taxon>
        <taxon>Actinomycetota</taxon>
        <taxon>Actinomycetes</taxon>
        <taxon>Bifidobacteriales</taxon>
        <taxon>Bifidobacteriaceae</taxon>
        <taxon>Bifidobacterium</taxon>
    </lineage>
</organism>
<evidence type="ECO:0000313" key="9">
    <source>
        <dbReference type="EMBL" id="KFI98050.1"/>
    </source>
</evidence>
<evidence type="ECO:0000256" key="4">
    <source>
        <dbReference type="ARBA" id="ARBA00022691"/>
    </source>
</evidence>
<dbReference type="GO" id="GO:0008170">
    <property type="term" value="F:N-methyltransferase activity"/>
    <property type="evidence" value="ECO:0007669"/>
    <property type="project" value="InterPro"/>
</dbReference>
<dbReference type="REBASE" id="384616">
    <property type="entry name" value="M.Bst23968ORF810P"/>
</dbReference>
<dbReference type="SUPFAM" id="SSF53335">
    <property type="entry name" value="S-adenosyl-L-methionine-dependent methyltransferases"/>
    <property type="match status" value="1"/>
</dbReference>
<dbReference type="GO" id="GO:0009007">
    <property type="term" value="F:site-specific DNA-methyltransferase (adenine-specific) activity"/>
    <property type="evidence" value="ECO:0007669"/>
    <property type="project" value="UniProtKB-EC"/>
</dbReference>
<evidence type="ECO:0000256" key="2">
    <source>
        <dbReference type="ARBA" id="ARBA00022603"/>
    </source>
</evidence>
<evidence type="ECO:0000256" key="3">
    <source>
        <dbReference type="ARBA" id="ARBA00022679"/>
    </source>
</evidence>
<proteinExistence type="predicted"/>
<protein>
    <recommendedName>
        <fullName evidence="1">site-specific DNA-methyltransferase (adenine-specific)</fullName>
        <ecNumber evidence="1">2.1.1.72</ecNumber>
    </recommendedName>
</protein>
<dbReference type="InterPro" id="IPR002052">
    <property type="entry name" value="DNA_methylase_N6_adenine_CS"/>
</dbReference>
<feature type="domain" description="DNA methylase adenine-specific" evidence="7">
    <location>
        <begin position="167"/>
        <end position="479"/>
    </location>
</feature>
<comment type="caution">
    <text evidence="9">The sequence shown here is derived from an EMBL/GenBank/DDBJ whole genome shotgun (WGS) entry which is preliminary data.</text>
</comment>
<dbReference type="InterPro" id="IPR029063">
    <property type="entry name" value="SAM-dependent_MTases_sf"/>
</dbReference>
<evidence type="ECO:0000259" key="7">
    <source>
        <dbReference type="Pfam" id="PF02384"/>
    </source>
</evidence>
<dbReference type="Proteomes" id="UP000029004">
    <property type="component" value="Unassembled WGS sequence"/>
</dbReference>
<keyword evidence="4" id="KW-0949">S-adenosyl-L-methionine</keyword>
<dbReference type="InterPro" id="IPR022749">
    <property type="entry name" value="D12N6_MeTrfase_N"/>
</dbReference>
<reference evidence="9 10" key="1">
    <citation type="submission" date="2014-03" db="EMBL/GenBank/DDBJ databases">
        <title>Genomics of Bifidobacteria.</title>
        <authorList>
            <person name="Ventura M."/>
            <person name="Milani C."/>
            <person name="Lugli G.A."/>
        </authorList>
    </citation>
    <scope>NUCLEOTIDE SEQUENCE [LARGE SCALE GENOMIC DNA]</scope>
    <source>
        <strain evidence="9 10">DSM 23968</strain>
    </source>
</reference>
<dbReference type="PANTHER" id="PTHR42933">
    <property type="entry name" value="SLR6095 PROTEIN"/>
    <property type="match status" value="1"/>
</dbReference>
<dbReference type="OrthoDB" id="9784823at2"/>
<evidence type="ECO:0000259" key="8">
    <source>
        <dbReference type="Pfam" id="PF12161"/>
    </source>
</evidence>
<dbReference type="EC" id="2.1.1.72" evidence="1"/>
<dbReference type="InterPro" id="IPR051537">
    <property type="entry name" value="DNA_Adenine_Mtase"/>
</dbReference>
<comment type="catalytic activity">
    <reaction evidence="6">
        <text>a 2'-deoxyadenosine in DNA + S-adenosyl-L-methionine = an N(6)-methyl-2'-deoxyadenosine in DNA + S-adenosyl-L-homocysteine + H(+)</text>
        <dbReference type="Rhea" id="RHEA:15197"/>
        <dbReference type="Rhea" id="RHEA-COMP:12418"/>
        <dbReference type="Rhea" id="RHEA-COMP:12419"/>
        <dbReference type="ChEBI" id="CHEBI:15378"/>
        <dbReference type="ChEBI" id="CHEBI:57856"/>
        <dbReference type="ChEBI" id="CHEBI:59789"/>
        <dbReference type="ChEBI" id="CHEBI:90615"/>
        <dbReference type="ChEBI" id="CHEBI:90616"/>
        <dbReference type="EC" id="2.1.1.72"/>
    </reaction>
</comment>
<dbReference type="GO" id="GO:0003677">
    <property type="term" value="F:DNA binding"/>
    <property type="evidence" value="ECO:0007669"/>
    <property type="project" value="InterPro"/>
</dbReference>
<gene>
    <name evidence="9" type="ORF">BSTEL_0810</name>
</gene>
<keyword evidence="5" id="KW-0680">Restriction system</keyword>
<dbReference type="GO" id="GO:0032259">
    <property type="term" value="P:methylation"/>
    <property type="evidence" value="ECO:0007669"/>
    <property type="project" value="UniProtKB-KW"/>
</dbReference>
<keyword evidence="2 9" id="KW-0489">Methyltransferase</keyword>
<dbReference type="PANTHER" id="PTHR42933:SF3">
    <property type="entry name" value="TYPE I RESTRICTION ENZYME MJAVIII METHYLASE SUBUNIT"/>
    <property type="match status" value="1"/>
</dbReference>
<name>A0A087DRA0_9BIFI</name>
<accession>A0A087DRA0</accession>
<dbReference type="PROSITE" id="PS00092">
    <property type="entry name" value="N6_MTASE"/>
    <property type="match status" value="1"/>
</dbReference>
<dbReference type="STRING" id="762211.BSTEL_0810"/>
<dbReference type="AlphaFoldDB" id="A0A087DRA0"/>
<dbReference type="Pfam" id="PF02384">
    <property type="entry name" value="N6_Mtase"/>
    <property type="match status" value="1"/>
</dbReference>